<dbReference type="Gene3D" id="1.25.10.10">
    <property type="entry name" value="Leucine-rich Repeat Variant"/>
    <property type="match status" value="1"/>
</dbReference>
<reference evidence="6 7" key="1">
    <citation type="submission" date="2024-05" db="EMBL/GenBank/DDBJ databases">
        <title>The nuclear and mitochondrial genome assemblies of Tetragonisca angustula (Apidae: Meliponini), a tiny yet remarkable pollinator in the Neotropics.</title>
        <authorList>
            <person name="Ferrari R."/>
            <person name="Ricardo P.C."/>
            <person name="Dias F.C."/>
            <person name="Araujo N.S."/>
            <person name="Soares D.O."/>
            <person name="Zhou Q.-S."/>
            <person name="Zhu C.-D."/>
            <person name="Coutinho L."/>
            <person name="Airas M.C."/>
            <person name="Batista T.M."/>
        </authorList>
    </citation>
    <scope>NUCLEOTIDE SEQUENCE [LARGE SCALE GENOMIC DNA]</scope>
    <source>
        <strain evidence="6">ASF017062</strain>
        <tissue evidence="6">Abdomen</tissue>
    </source>
</reference>
<comment type="caution">
    <text evidence="6">The sequence shown here is derived from an EMBL/GenBank/DDBJ whole genome shotgun (WGS) entry which is preliminary data.</text>
</comment>
<dbReference type="Pfam" id="PF25267">
    <property type="entry name" value="TANGO6_N"/>
    <property type="match status" value="1"/>
</dbReference>
<evidence type="ECO:0008006" key="8">
    <source>
        <dbReference type="Google" id="ProtNLM"/>
    </source>
</evidence>
<dbReference type="SUPFAM" id="SSF48371">
    <property type="entry name" value="ARM repeat"/>
    <property type="match status" value="1"/>
</dbReference>
<dbReference type="InterPro" id="IPR057407">
    <property type="entry name" value="HEAT_TANGO6"/>
</dbReference>
<dbReference type="Pfam" id="PF23565">
    <property type="entry name" value="ARM_TANGO6"/>
    <property type="match status" value="1"/>
</dbReference>
<comment type="similarity">
    <text evidence="1">Belongs to the Tango6 family.</text>
</comment>
<evidence type="ECO:0000256" key="1">
    <source>
        <dbReference type="ARBA" id="ARBA00005724"/>
    </source>
</evidence>
<feature type="domain" description="TANGO6 N-terminal" evidence="5">
    <location>
        <begin position="90"/>
        <end position="193"/>
    </location>
</feature>
<keyword evidence="7" id="KW-1185">Reference proteome</keyword>
<dbReference type="InterPro" id="IPR057347">
    <property type="entry name" value="TANGO6_N"/>
</dbReference>
<organism evidence="6 7">
    <name type="scientific">Tetragonisca angustula</name>
    <dbReference type="NCBI Taxonomy" id="166442"/>
    <lineage>
        <taxon>Eukaryota</taxon>
        <taxon>Metazoa</taxon>
        <taxon>Ecdysozoa</taxon>
        <taxon>Arthropoda</taxon>
        <taxon>Hexapoda</taxon>
        <taxon>Insecta</taxon>
        <taxon>Pterygota</taxon>
        <taxon>Neoptera</taxon>
        <taxon>Endopterygota</taxon>
        <taxon>Hymenoptera</taxon>
        <taxon>Apocrita</taxon>
        <taxon>Aculeata</taxon>
        <taxon>Apoidea</taxon>
        <taxon>Anthophila</taxon>
        <taxon>Apidae</taxon>
        <taxon>Tetragonisca</taxon>
    </lineage>
</organism>
<dbReference type="InterPro" id="IPR039600">
    <property type="entry name" value="TANGO6/Rtp1"/>
</dbReference>
<dbReference type="InterPro" id="IPR016024">
    <property type="entry name" value="ARM-type_fold"/>
</dbReference>
<accession>A0AAW1A604</accession>
<feature type="domain" description="RNA polymerase II assembly factor Rtp1 C-terminal" evidence="2">
    <location>
        <begin position="884"/>
        <end position="916"/>
    </location>
</feature>
<dbReference type="GO" id="GO:0009306">
    <property type="term" value="P:protein secretion"/>
    <property type="evidence" value="ECO:0007669"/>
    <property type="project" value="TreeGrafter"/>
</dbReference>
<dbReference type="Proteomes" id="UP001432146">
    <property type="component" value="Unassembled WGS sequence"/>
</dbReference>
<dbReference type="PANTHER" id="PTHR20959:SF1">
    <property type="entry name" value="TRANSPORT AND GOLGI ORGANIZATION PROTEIN 6 HOMOLOG"/>
    <property type="match status" value="1"/>
</dbReference>
<evidence type="ECO:0000259" key="4">
    <source>
        <dbReference type="Pfam" id="PF23565"/>
    </source>
</evidence>
<evidence type="ECO:0000259" key="3">
    <source>
        <dbReference type="Pfam" id="PF10363"/>
    </source>
</evidence>
<dbReference type="InterPro" id="IPR019414">
    <property type="entry name" value="Rtp1_C2"/>
</dbReference>
<name>A0AAW1A604_9HYME</name>
<evidence type="ECO:0000259" key="5">
    <source>
        <dbReference type="Pfam" id="PF25267"/>
    </source>
</evidence>
<evidence type="ECO:0000259" key="2">
    <source>
        <dbReference type="Pfam" id="PF10304"/>
    </source>
</evidence>
<feature type="domain" description="TANGO6 HEAT repeat" evidence="4">
    <location>
        <begin position="267"/>
        <end position="516"/>
    </location>
</feature>
<dbReference type="PANTHER" id="PTHR20959">
    <property type="entry name" value="TRANSPORT AND GOLGI ORGANIZATION PROTEIN 6 FAMILY MEMBER"/>
    <property type="match status" value="1"/>
</dbReference>
<dbReference type="AlphaFoldDB" id="A0AAW1A604"/>
<dbReference type="EMBL" id="JAWNGG020000061">
    <property type="protein sequence ID" value="KAK9304572.1"/>
    <property type="molecule type" value="Genomic_DNA"/>
</dbReference>
<dbReference type="Pfam" id="PF10363">
    <property type="entry name" value="RTP1_C1"/>
    <property type="match status" value="1"/>
</dbReference>
<dbReference type="Pfam" id="PF10304">
    <property type="entry name" value="RTP1_C2"/>
    <property type="match status" value="1"/>
</dbReference>
<dbReference type="InterPro" id="IPR011989">
    <property type="entry name" value="ARM-like"/>
</dbReference>
<protein>
    <recommendedName>
        <fullName evidence="8">Transmembrane and coiled-coil domain-containing protein 7</fullName>
    </recommendedName>
</protein>
<sequence>MDYYEILRYLTTIDKTEDDVVGLINDFDERLQQILQKVQTISMKNNGKLEIDTVGNKNEPNDIRYQYICTIVHVLQNIKINNSANDESLYSVQQFRTLKGSVELITAIGIISCLLPGVGVDMAKTCPKALSICKEELTDLQRYKRLKFTVNSLVQLYDDIMFRPAILTQIGPLLAALLQLCHAPLMKPSKEATSIREGNANKDKFIMTADLYDELKKDQEHFACLFHELLSKCPSSTCIKELMVILGITEAPKWLRRETRKYLIEQLMQSNGIVSIIAVVCEDVLDLGEHWDKLDIISRLIVTSHGTNADQYYKSICLQLLSLLTSTQIKHSTTIANCCITALYEYNSNVCYKNIVAVICDPLLVNSENEQKVKSEEEVERCIEKLTKCFVVTEALFKRLPCQFLMNVAVPLFSLYNDVRQSACALKSKLKQLVLLLLYEESTRNDLFGVFLGHNLTNNFGNRLETKFGPTGGIEIVGIDKTCKYEEFADTLFDTIFTIEVLSTELFSYLLKYLSNSMKLDQKEDQSVLETENDAMEKIEEKLTAVKLLSNLANISAVQEAQIEDPKSLMYFIKSLFNQYIGRRLQIHQNSPEEDDCEILYVGLMLMKMILSERKKPLDWTVFSDFVKFLKECCVSNISSQLLLLIRELIKLIESQGKSERKQYQDLSVNRKVSNKFEEALGDLADPLLPVRAHGLVVLTKLIENMDPCAIARKMILLQLFNENLKHEDSFIYLAAINGLCALATSYPQVVVETLVKEYIDMPQRVSAEEITTETRVKLGEVLVKMTRNLAEMAPAYKNILINGFLCVARDTDSLVRASSLSCLGELCKVLGFHLGDIVIEIIYCISCIVKTDKAPECRRAAVMTSTLLFRGLGKSTLTSLGRNLVDLYRGLKCLRDNDRDPVLRLHAQLALEELDSIVQDFLLSSSKLEKRIIL</sequence>
<evidence type="ECO:0000313" key="7">
    <source>
        <dbReference type="Proteomes" id="UP001432146"/>
    </source>
</evidence>
<gene>
    <name evidence="6" type="ORF">QLX08_004017</name>
</gene>
<proteinExistence type="inferred from homology"/>
<dbReference type="InterPro" id="IPR019451">
    <property type="entry name" value="Rtp1_C1"/>
</dbReference>
<evidence type="ECO:0000313" key="6">
    <source>
        <dbReference type="EMBL" id="KAK9304572.1"/>
    </source>
</evidence>
<feature type="domain" description="RNA polymerase II assembly factor Rtp1 C-terminal" evidence="3">
    <location>
        <begin position="677"/>
        <end position="793"/>
    </location>
</feature>